<organism evidence="3 4">
    <name type="scientific">Paralvinella palmiformis</name>
    <dbReference type="NCBI Taxonomy" id="53620"/>
    <lineage>
        <taxon>Eukaryota</taxon>
        <taxon>Metazoa</taxon>
        <taxon>Spiralia</taxon>
        <taxon>Lophotrochozoa</taxon>
        <taxon>Annelida</taxon>
        <taxon>Polychaeta</taxon>
        <taxon>Sedentaria</taxon>
        <taxon>Canalipalpata</taxon>
        <taxon>Terebellida</taxon>
        <taxon>Terebelliformia</taxon>
        <taxon>Alvinellidae</taxon>
        <taxon>Paralvinella</taxon>
    </lineage>
</organism>
<dbReference type="InterPro" id="IPR008974">
    <property type="entry name" value="TRAF-like"/>
</dbReference>
<evidence type="ECO:0000313" key="3">
    <source>
        <dbReference type="EMBL" id="KAK2164282.1"/>
    </source>
</evidence>
<sequence>MSATITLHKFGIVPDEEDHQVFTFIFDNPKKLLDGKSVEGTEVSYGGHRWSVVCMRKEERYMGVFLKWKYADGSSAGLVSCKAKYQLTLIHRHDYTQNKVFHSTQKFSSSQSLLGKSKFVAMDSLLELSDGFLDHGGKRVVLELSMSRCSTHFEKTIDTSPSARTRKNASGYYFDTSTFLLGSHKWYLRVYPEKLNANGLPAVYLYLSNKSVGTSIEVNFILNVGEDSTEILAYNFGEGAKFDGFGKTLPEPLYNVAKMKELTVGVDVSAFVVYKVAPLRLRTSGVYAPHVYKEFGSYRSGNFGHSYTGSSLTAAEAFQDQEGNYWKTELVKDVKKMTVIFDKGVHHFPHNKTKLLCWSATLVSRDPERARDLDMECEPIVGYFSNFIDDKGYLMSFPIEISETIPIGLRAVPRFDYQIKHLVRARQQLQENMKSLDDMREMSASRASLSFLDASRDERLNSETTSNSSGLQEKQQMFKSYDSLDALSTGDMMANDEDYGRQFYCDLMRHLANVTINGIEDSPEVYICTARDNFHGTREDVSTESGVTVSDESSLLMEARPSPVDTGKQKEFVTFLMKLLKQRLPLRVSEVLESGSLGTGTGTRSRMDVDLVIFSPDLPSKNQSAWMPCLLEAVKNFLQQHSTNPDPFYPLPPCEDFTVTSYSVQFTCNGLDVDVILTYDWDSDDGGGYIALYGNSTKETTARGRQWYSLASSRLQKKMVADQPNEVKEIIKVVKHWRNCVQWKKVSYRPNSYLISLLVIKAVEETRSFDMKRALQKVAGYVMEPELSLSWSVYYVPEKYPKEWDPPTPLIRDPANPGVNVAESLPYWGQFRAEMLAWIRGMGLSLNGLGSV</sequence>
<dbReference type="CDD" id="cd05400">
    <property type="entry name" value="NT_2-5OAS_ClassI-CCAase"/>
    <property type="match status" value="1"/>
</dbReference>
<keyword evidence="4" id="KW-1185">Reference proteome</keyword>
<dbReference type="Gene3D" id="1.10.1410.20">
    <property type="entry name" value="2'-5'-oligoadenylate synthetase 1, domain 2"/>
    <property type="match status" value="1"/>
</dbReference>
<evidence type="ECO:0000256" key="1">
    <source>
        <dbReference type="ARBA" id="ARBA00009526"/>
    </source>
</evidence>
<dbReference type="GO" id="GO:0005829">
    <property type="term" value="C:cytosol"/>
    <property type="evidence" value="ECO:0007669"/>
    <property type="project" value="TreeGrafter"/>
</dbReference>
<dbReference type="GO" id="GO:0001730">
    <property type="term" value="F:2'-5'-oligoadenylate synthetase activity"/>
    <property type="evidence" value="ECO:0007669"/>
    <property type="project" value="TreeGrafter"/>
</dbReference>
<dbReference type="InterPro" id="IPR002083">
    <property type="entry name" value="MATH/TRAF_dom"/>
</dbReference>
<dbReference type="InterPro" id="IPR043519">
    <property type="entry name" value="NT_sf"/>
</dbReference>
<dbReference type="PROSITE" id="PS50152">
    <property type="entry name" value="25A_SYNTH_3"/>
    <property type="match status" value="1"/>
</dbReference>
<evidence type="ECO:0000259" key="2">
    <source>
        <dbReference type="PROSITE" id="PS50144"/>
    </source>
</evidence>
<protein>
    <recommendedName>
        <fullName evidence="2">MATH domain-containing protein</fullName>
    </recommendedName>
</protein>
<dbReference type="InterPro" id="IPR018952">
    <property type="entry name" value="2-5-oligoAdlate_synth_1_dom2/C"/>
</dbReference>
<dbReference type="SUPFAM" id="SSF81631">
    <property type="entry name" value="PAP/OAS1 substrate-binding domain"/>
    <property type="match status" value="1"/>
</dbReference>
<dbReference type="SUPFAM" id="SSF81301">
    <property type="entry name" value="Nucleotidyltransferase"/>
    <property type="match status" value="1"/>
</dbReference>
<dbReference type="CDD" id="cd00121">
    <property type="entry name" value="MATH"/>
    <property type="match status" value="1"/>
</dbReference>
<feature type="domain" description="MATH" evidence="2">
    <location>
        <begin position="19"/>
        <end position="144"/>
    </location>
</feature>
<gene>
    <name evidence="3" type="ORF">LSH36_66g01028</name>
</gene>
<dbReference type="GO" id="GO:0016020">
    <property type="term" value="C:membrane"/>
    <property type="evidence" value="ECO:0007669"/>
    <property type="project" value="TreeGrafter"/>
</dbReference>
<name>A0AAD9K3X3_9ANNE</name>
<dbReference type="PROSITE" id="PS50144">
    <property type="entry name" value="MATH"/>
    <property type="match status" value="1"/>
</dbReference>
<dbReference type="Pfam" id="PF10421">
    <property type="entry name" value="OAS1_C"/>
    <property type="match status" value="1"/>
</dbReference>
<dbReference type="GO" id="GO:0005654">
    <property type="term" value="C:nucleoplasm"/>
    <property type="evidence" value="ECO:0007669"/>
    <property type="project" value="TreeGrafter"/>
</dbReference>
<comment type="similarity">
    <text evidence="1">Belongs to the 2-5A synthase family.</text>
</comment>
<dbReference type="SUPFAM" id="SSF49599">
    <property type="entry name" value="TRAF domain-like"/>
    <property type="match status" value="2"/>
</dbReference>
<dbReference type="EMBL" id="JAODUP010000066">
    <property type="protein sequence ID" value="KAK2164282.1"/>
    <property type="molecule type" value="Genomic_DNA"/>
</dbReference>
<dbReference type="Proteomes" id="UP001208570">
    <property type="component" value="Unassembled WGS sequence"/>
</dbReference>
<proteinExistence type="inferred from homology"/>
<dbReference type="AlphaFoldDB" id="A0AAD9K3X3"/>
<accession>A0AAD9K3X3</accession>
<dbReference type="InterPro" id="IPR006116">
    <property type="entry name" value="NT_2-5OAS_ClassI-CCAase"/>
</dbReference>
<dbReference type="Gene3D" id="3.30.460.10">
    <property type="entry name" value="Beta Polymerase, domain 2"/>
    <property type="match status" value="1"/>
</dbReference>
<dbReference type="PANTHER" id="PTHR11258:SF22">
    <property type="entry name" value="MATH DOMAIN-CONTAINING PROTEIN"/>
    <property type="match status" value="1"/>
</dbReference>
<dbReference type="PANTHER" id="PTHR11258">
    <property type="entry name" value="2-5 OLIGOADENYLATE SYNTHETASE"/>
    <property type="match status" value="1"/>
</dbReference>
<dbReference type="Gene3D" id="2.60.210.10">
    <property type="entry name" value="Apoptosis, Tumor Necrosis Factor Receptor Associated Protein 2, Chain A"/>
    <property type="match status" value="1"/>
</dbReference>
<evidence type="ECO:0000313" key="4">
    <source>
        <dbReference type="Proteomes" id="UP001208570"/>
    </source>
</evidence>
<comment type="caution">
    <text evidence="3">The sequence shown here is derived from an EMBL/GenBank/DDBJ whole genome shotgun (WGS) entry which is preliminary data.</text>
</comment>
<dbReference type="GO" id="GO:0003725">
    <property type="term" value="F:double-stranded RNA binding"/>
    <property type="evidence" value="ECO:0007669"/>
    <property type="project" value="TreeGrafter"/>
</dbReference>
<reference evidence="3" key="1">
    <citation type="journal article" date="2023" name="Mol. Biol. Evol.">
        <title>Third-Generation Sequencing Reveals the Adaptive Role of the Epigenome in Three Deep-Sea Polychaetes.</title>
        <authorList>
            <person name="Perez M."/>
            <person name="Aroh O."/>
            <person name="Sun Y."/>
            <person name="Lan Y."/>
            <person name="Juniper S.K."/>
            <person name="Young C.R."/>
            <person name="Angers B."/>
            <person name="Qian P.Y."/>
        </authorList>
    </citation>
    <scope>NUCLEOTIDE SEQUENCE</scope>
    <source>
        <strain evidence="3">P08H-3</strain>
    </source>
</reference>